<proteinExistence type="predicted"/>
<sequence length="263" mass="29302">MYLLSSNLTAGLWCSVLKLSPAQRSRILSNAEQKPNHTSSLLVYMHWFGRQSYENFINCFISHKTLVVWSPIKTCAHPPKVPQLSIKLYFQKADIVYAGGTNGQCIAQFPIKVVVLLSELSIMSIQAPLLRSRFEKLFGLKFDLREVKTIGANALVRKTQQQYTNSITETGDSDNRSDRDVDGDVAEPKISSFNHCYLQLLTIQNTIVVRSVADSVRSSSAYSSDSALRYSSGADDAAKCKHNSPVLSSTVDFPSYYNTLLDC</sequence>
<name>A0A811VC26_CERCA</name>
<evidence type="ECO:0000313" key="3">
    <source>
        <dbReference type="Proteomes" id="UP000606786"/>
    </source>
</evidence>
<organism evidence="2 3">
    <name type="scientific">Ceratitis capitata</name>
    <name type="common">Mediterranean fruit fly</name>
    <name type="synonym">Tephritis capitata</name>
    <dbReference type="NCBI Taxonomy" id="7213"/>
    <lineage>
        <taxon>Eukaryota</taxon>
        <taxon>Metazoa</taxon>
        <taxon>Ecdysozoa</taxon>
        <taxon>Arthropoda</taxon>
        <taxon>Hexapoda</taxon>
        <taxon>Insecta</taxon>
        <taxon>Pterygota</taxon>
        <taxon>Neoptera</taxon>
        <taxon>Endopterygota</taxon>
        <taxon>Diptera</taxon>
        <taxon>Brachycera</taxon>
        <taxon>Muscomorpha</taxon>
        <taxon>Tephritoidea</taxon>
        <taxon>Tephritidae</taxon>
        <taxon>Ceratitis</taxon>
        <taxon>Ceratitis</taxon>
    </lineage>
</organism>
<feature type="compositionally biased region" description="Basic and acidic residues" evidence="1">
    <location>
        <begin position="173"/>
        <end position="182"/>
    </location>
</feature>
<accession>A0A811VC26</accession>
<dbReference type="AlphaFoldDB" id="A0A811VC26"/>
<protein>
    <submittedName>
        <fullName evidence="2">(Mediterranean fruit fly) hypothetical protein</fullName>
    </submittedName>
</protein>
<feature type="region of interest" description="Disordered" evidence="1">
    <location>
        <begin position="165"/>
        <end position="184"/>
    </location>
</feature>
<dbReference type="Proteomes" id="UP000606786">
    <property type="component" value="Unassembled WGS sequence"/>
</dbReference>
<keyword evidence="3" id="KW-1185">Reference proteome</keyword>
<reference evidence="2" key="1">
    <citation type="submission" date="2020-11" db="EMBL/GenBank/DDBJ databases">
        <authorList>
            <person name="Whitehead M."/>
        </authorList>
    </citation>
    <scope>NUCLEOTIDE SEQUENCE</scope>
    <source>
        <strain evidence="2">EGII</strain>
    </source>
</reference>
<comment type="caution">
    <text evidence="2">The sequence shown here is derived from an EMBL/GenBank/DDBJ whole genome shotgun (WGS) entry which is preliminary data.</text>
</comment>
<gene>
    <name evidence="2" type="ORF">CCAP1982_LOCUS20614</name>
</gene>
<dbReference type="EMBL" id="CAJHJT010000056">
    <property type="protein sequence ID" value="CAD7012531.1"/>
    <property type="molecule type" value="Genomic_DNA"/>
</dbReference>
<evidence type="ECO:0000256" key="1">
    <source>
        <dbReference type="SAM" id="MobiDB-lite"/>
    </source>
</evidence>
<evidence type="ECO:0000313" key="2">
    <source>
        <dbReference type="EMBL" id="CAD7012531.1"/>
    </source>
</evidence>